<gene>
    <name evidence="2" type="ORF">BK131_04445</name>
</gene>
<evidence type="ECO:0000313" key="3">
    <source>
        <dbReference type="Proteomes" id="UP000187134"/>
    </source>
</evidence>
<sequence>MEATKLKKTKLITVLLSIVLFLSACTDADIASSNISKAADNFEIPRRIVFYNGITDKYMLTVEGRCSLGNADNRDQQLTVTCKVGEDKYKKHFLGLSDNVTYFAEQLEPVDVSVYHYRVTFKPQAILPDIDFRGGSK</sequence>
<evidence type="ECO:0000313" key="2">
    <source>
        <dbReference type="EMBL" id="OMF17220.1"/>
    </source>
</evidence>
<dbReference type="EMBL" id="MRTJ01000001">
    <property type="protein sequence ID" value="OMF17220.1"/>
    <property type="molecule type" value="Genomic_DNA"/>
</dbReference>
<dbReference type="Proteomes" id="UP000187134">
    <property type="component" value="Unassembled WGS sequence"/>
</dbReference>
<dbReference type="OrthoDB" id="1643293at2"/>
<feature type="chain" id="PRO_5038901739" description="Lipoprotein" evidence="1">
    <location>
        <begin position="29"/>
        <end position="137"/>
    </location>
</feature>
<comment type="caution">
    <text evidence="2">The sequence shown here is derived from an EMBL/GenBank/DDBJ whole genome shotgun (WGS) entry which is preliminary data.</text>
</comment>
<organism evidence="2 3">
    <name type="scientific">Paenibacillus amylolyticus</name>
    <dbReference type="NCBI Taxonomy" id="1451"/>
    <lineage>
        <taxon>Bacteria</taxon>
        <taxon>Bacillati</taxon>
        <taxon>Bacillota</taxon>
        <taxon>Bacilli</taxon>
        <taxon>Bacillales</taxon>
        <taxon>Paenibacillaceae</taxon>
        <taxon>Paenibacillus</taxon>
    </lineage>
</organism>
<evidence type="ECO:0008006" key="4">
    <source>
        <dbReference type="Google" id="ProtNLM"/>
    </source>
</evidence>
<proteinExistence type="predicted"/>
<accession>A0A1R1C546</accession>
<dbReference type="AlphaFoldDB" id="A0A1R1C546"/>
<reference evidence="2 3" key="1">
    <citation type="submission" date="2016-11" db="EMBL/GenBank/DDBJ databases">
        <title>Paenibacillus species isolates.</title>
        <authorList>
            <person name="Beno S.M."/>
        </authorList>
    </citation>
    <scope>NUCLEOTIDE SEQUENCE [LARGE SCALE GENOMIC DNA]</scope>
    <source>
        <strain evidence="2 3">FSL H8-0246</strain>
    </source>
</reference>
<name>A0A1R1C546_PAEAM</name>
<dbReference type="InterPro" id="IPR058243">
    <property type="entry name" value="Phage_VG64"/>
</dbReference>
<dbReference type="RefSeq" id="WP_076330584.1">
    <property type="nucleotide sequence ID" value="NZ_MRTJ01000001.1"/>
</dbReference>
<keyword evidence="1" id="KW-0732">Signal</keyword>
<protein>
    <recommendedName>
        <fullName evidence="4">Lipoprotein</fullName>
    </recommendedName>
</protein>
<dbReference type="Pfam" id="PF25682">
    <property type="entry name" value="Phage_VG64"/>
    <property type="match status" value="1"/>
</dbReference>
<feature type="signal peptide" evidence="1">
    <location>
        <begin position="1"/>
        <end position="28"/>
    </location>
</feature>
<dbReference type="PROSITE" id="PS51257">
    <property type="entry name" value="PROKAR_LIPOPROTEIN"/>
    <property type="match status" value="1"/>
</dbReference>
<evidence type="ECO:0000256" key="1">
    <source>
        <dbReference type="SAM" id="SignalP"/>
    </source>
</evidence>